<dbReference type="FunFam" id="3.30.420.110:FF:000002">
    <property type="entry name" value="DNA mismatch repair protein"/>
    <property type="match status" value="1"/>
</dbReference>
<dbReference type="NCBIfam" id="NF003810">
    <property type="entry name" value="PRK05399.1"/>
    <property type="match status" value="1"/>
</dbReference>
<dbReference type="CDD" id="cd03285">
    <property type="entry name" value="ABC_MSH2_euk"/>
    <property type="match status" value="1"/>
</dbReference>
<sequence>MSNIITSIGEGTLMDFMNECLTRLKDCGKRKSKKTKRMESYIDEEGSKSPAKKSVPEKQKATPKKQTRKSTQSADVDSPSKCTRSKTPSDPIAETQRLQTLQYFKQKKAKTLTSTAQKQTQENVQQTDQHVQVQKTSGPLDHQPKSYEPVQLSPQTESTQIPSSPQQTTSIPPSQTQPLTLPQQQQIQQTPHMTRTQPQILPPQQTLQLQPPVPTLTQPQIQLQQPQMQPQTPQPMPPSNQFYQELEGDDYQYLDLDGTNNQGVHRLYSFQEQGFLAYYRSLPEKSSTTLRVFDRTEYYTVHGPDAVFVAKEVFKTSGVIKYLGSGDRKVESVALSKMNFESLVRDLLLVRQYRVEVYKNKGGAKNNDWSVAFKASPGNLTQFEDILFGNVDMSSSVGVIALKLGTENGQRVIGVGYTDATLRKFMVSEFADTDQFSNLEALIVQLGPKECVVPTGESLADGGKLKQVLDRCGLLVSERKKSEFVTKDMVQDLNRLLRFKKGEQNNSAALSEMEKTHAMSALSAIIKYLELLSDEGNCNQYSISTFDLGQYMRLDAAAVRALNLLPSPVEGGNKNQSIVGLLNRCRTAPGQRLLSQWIKQPLVDINKIEERLNVVQAMVEDTELRQTLHEDQLRRIPDFQRLAKKFQRKRATLEDCYRVYQAIDKMPYLLETLEKHQGQYSSLLLELFSNPTKELLMDFSKFQEMVETTLDFDQIERHDFVIKADFDEGLQALRDKITELEEDIKAQLNKVARDLGIDANKVLKLESNTQLGYFFRVTLKEEKALRNNKNYITIDTKNNGVRFHNNAVRTLNDEYMSAKQEYAEQQKSVVSEIINIAAGYMEPMLLLNDILAHLDVLVSFAVVSTSAPIAYIRPKLLPLGSGQIVLAEARHPCLEMQDDVAFIPNDVNFEKDKQMFHIITGPNMGGKSTYIRSVGSIVLMAQLGCYVPCSEAEITIVDSILARVGAGDSQLKGVSTFMAEMLETASILRSATENSLIIIDELGRGTSTYDGFGLAWAISDYIATKIKAFCLFATHFHELTALADKVPTVNNLHVTALTTNDTLTLLYRVKPGVCDQSFGIHVAELAHFPKNVVEFARNKARELEDFQTVSLAGTELEGSDEPAVKKRKLVKQEGEEIIKDFIDSVKKLPVNEMSESEVMTELEKLKQNVRAKDNAYVKDILATVN</sequence>
<comment type="similarity">
    <text evidence="2 12">Belongs to the DNA mismatch repair MutS family.</text>
</comment>
<evidence type="ECO:0000256" key="12">
    <source>
        <dbReference type="RuleBase" id="RU003756"/>
    </source>
</evidence>
<dbReference type="InterPro" id="IPR036678">
    <property type="entry name" value="MutS_con_dom_sf"/>
</dbReference>
<dbReference type="InterPro" id="IPR032642">
    <property type="entry name" value="Msh2_ATP-bd"/>
</dbReference>
<dbReference type="SMART" id="SM00534">
    <property type="entry name" value="MUTSac"/>
    <property type="match status" value="1"/>
</dbReference>
<dbReference type="AlphaFoldDB" id="A0AA89BPH2"/>
<evidence type="ECO:0000256" key="5">
    <source>
        <dbReference type="ARBA" id="ARBA00022763"/>
    </source>
</evidence>
<feature type="domain" description="DNA mismatch repair proteins mutS family" evidence="15">
    <location>
        <begin position="995"/>
        <end position="1011"/>
    </location>
</feature>
<feature type="compositionally biased region" description="Low complexity" evidence="14">
    <location>
        <begin position="153"/>
        <end position="195"/>
    </location>
</feature>
<keyword evidence="4 12" id="KW-0547">Nucleotide-binding</keyword>
<feature type="coiled-coil region" evidence="13">
    <location>
        <begin position="723"/>
        <end position="750"/>
    </location>
</feature>
<evidence type="ECO:0000256" key="4">
    <source>
        <dbReference type="ARBA" id="ARBA00022741"/>
    </source>
</evidence>
<dbReference type="Pfam" id="PF05188">
    <property type="entry name" value="MutS_II"/>
    <property type="match status" value="1"/>
</dbReference>
<comment type="caution">
    <text evidence="16">The sequence shown here is derived from an EMBL/GenBank/DDBJ whole genome shotgun (WGS) entry which is preliminary data.</text>
</comment>
<dbReference type="SUPFAM" id="SSF52540">
    <property type="entry name" value="P-loop containing nucleoside triphosphate hydrolases"/>
    <property type="match status" value="1"/>
</dbReference>
<dbReference type="InterPro" id="IPR007861">
    <property type="entry name" value="DNA_mismatch_repair_MutS_clamp"/>
</dbReference>
<feature type="region of interest" description="Disordered" evidence="14">
    <location>
        <begin position="27"/>
        <end position="99"/>
    </location>
</feature>
<feature type="compositionally biased region" description="Low complexity" evidence="14">
    <location>
        <begin position="216"/>
        <end position="231"/>
    </location>
</feature>
<evidence type="ECO:0000256" key="11">
    <source>
        <dbReference type="ARBA" id="ARBA00073545"/>
    </source>
</evidence>
<reference evidence="16" key="1">
    <citation type="submission" date="2019-08" db="EMBL/GenBank/DDBJ databases">
        <title>The improved chromosome-level genome for the pearl oyster Pinctada fucata martensii using PacBio sequencing and Hi-C.</title>
        <authorList>
            <person name="Zheng Z."/>
        </authorList>
    </citation>
    <scope>NUCLEOTIDE SEQUENCE</scope>
    <source>
        <strain evidence="16">ZZ-2019</strain>
        <tissue evidence="16">Adductor muscle</tissue>
    </source>
</reference>
<dbReference type="Pfam" id="PF05190">
    <property type="entry name" value="MutS_IV"/>
    <property type="match status" value="1"/>
</dbReference>
<keyword evidence="9" id="KW-0539">Nucleus</keyword>
<dbReference type="Gene3D" id="3.40.1170.10">
    <property type="entry name" value="DNA repair protein MutS, domain I"/>
    <property type="match status" value="1"/>
</dbReference>
<dbReference type="Pfam" id="PF05192">
    <property type="entry name" value="MutS_III"/>
    <property type="match status" value="1"/>
</dbReference>
<dbReference type="Gene3D" id="1.10.1420.10">
    <property type="match status" value="2"/>
</dbReference>
<evidence type="ECO:0000256" key="2">
    <source>
        <dbReference type="ARBA" id="ARBA00006271"/>
    </source>
</evidence>
<feature type="region of interest" description="Disordered" evidence="14">
    <location>
        <begin position="114"/>
        <end position="195"/>
    </location>
</feature>
<keyword evidence="17" id="KW-1185">Reference proteome</keyword>
<name>A0AA89BPH2_PINIB</name>
<dbReference type="InterPro" id="IPR016151">
    <property type="entry name" value="DNA_mismatch_repair_MutS_N"/>
</dbReference>
<dbReference type="Proteomes" id="UP001186944">
    <property type="component" value="Unassembled WGS sequence"/>
</dbReference>
<dbReference type="InterPro" id="IPR045076">
    <property type="entry name" value="MutS"/>
</dbReference>
<dbReference type="GO" id="GO:0005524">
    <property type="term" value="F:ATP binding"/>
    <property type="evidence" value="ECO:0007669"/>
    <property type="project" value="UniProtKB-UniRule"/>
</dbReference>
<dbReference type="PANTHER" id="PTHR11361">
    <property type="entry name" value="DNA MISMATCH REPAIR PROTEIN MUTS FAMILY MEMBER"/>
    <property type="match status" value="1"/>
</dbReference>
<keyword evidence="6" id="KW-0067">ATP-binding</keyword>
<dbReference type="PROSITE" id="PS00486">
    <property type="entry name" value="DNA_MISMATCH_REPAIR_2"/>
    <property type="match status" value="1"/>
</dbReference>
<evidence type="ECO:0000256" key="7">
    <source>
        <dbReference type="ARBA" id="ARBA00023125"/>
    </source>
</evidence>
<evidence type="ECO:0000313" key="17">
    <source>
        <dbReference type="Proteomes" id="UP001186944"/>
    </source>
</evidence>
<evidence type="ECO:0000256" key="13">
    <source>
        <dbReference type="SAM" id="Coils"/>
    </source>
</evidence>
<evidence type="ECO:0000256" key="9">
    <source>
        <dbReference type="ARBA" id="ARBA00023242"/>
    </source>
</evidence>
<dbReference type="InterPro" id="IPR027417">
    <property type="entry name" value="P-loop_NTPase"/>
</dbReference>
<evidence type="ECO:0000256" key="14">
    <source>
        <dbReference type="SAM" id="MobiDB-lite"/>
    </source>
</evidence>
<keyword evidence="13" id="KW-0175">Coiled coil</keyword>
<dbReference type="Pfam" id="PF01624">
    <property type="entry name" value="MutS_I"/>
    <property type="match status" value="1"/>
</dbReference>
<dbReference type="SMART" id="SM00533">
    <property type="entry name" value="MUTSd"/>
    <property type="match status" value="1"/>
</dbReference>
<dbReference type="GO" id="GO:0006298">
    <property type="term" value="P:mismatch repair"/>
    <property type="evidence" value="ECO:0007669"/>
    <property type="project" value="InterPro"/>
</dbReference>
<dbReference type="Pfam" id="PF00488">
    <property type="entry name" value="MutS_V"/>
    <property type="match status" value="1"/>
</dbReference>
<evidence type="ECO:0000256" key="1">
    <source>
        <dbReference type="ARBA" id="ARBA00004123"/>
    </source>
</evidence>
<keyword evidence="5 12" id="KW-0227">DNA damage</keyword>
<dbReference type="InterPro" id="IPR007696">
    <property type="entry name" value="DNA_mismatch_repair_MutS_core"/>
</dbReference>
<evidence type="ECO:0000256" key="6">
    <source>
        <dbReference type="ARBA" id="ARBA00022840"/>
    </source>
</evidence>
<dbReference type="FunFam" id="3.40.1170.10:FF:000003">
    <property type="entry name" value="DNA mismatch repair protein"/>
    <property type="match status" value="1"/>
</dbReference>
<dbReference type="FunFam" id="3.40.50.300:FF:000523">
    <property type="entry name" value="DNA mismatch repair protein"/>
    <property type="match status" value="1"/>
</dbReference>
<evidence type="ECO:0000313" key="16">
    <source>
        <dbReference type="EMBL" id="KAK3090565.1"/>
    </source>
</evidence>
<dbReference type="EMBL" id="VSWD01000010">
    <property type="protein sequence ID" value="KAK3090565.1"/>
    <property type="molecule type" value="Genomic_DNA"/>
</dbReference>
<feature type="compositionally biased region" description="Polar residues" evidence="14">
    <location>
        <begin position="69"/>
        <end position="88"/>
    </location>
</feature>
<dbReference type="InterPro" id="IPR007860">
    <property type="entry name" value="DNA_mmatch_repair_MutS_con_dom"/>
</dbReference>
<dbReference type="GO" id="GO:0032301">
    <property type="term" value="C:MutSalpha complex"/>
    <property type="evidence" value="ECO:0007669"/>
    <property type="project" value="TreeGrafter"/>
</dbReference>
<dbReference type="Gene3D" id="3.30.420.110">
    <property type="entry name" value="MutS, connector domain"/>
    <property type="match status" value="1"/>
</dbReference>
<dbReference type="SUPFAM" id="SSF53150">
    <property type="entry name" value="DNA repair protein MutS, domain II"/>
    <property type="match status" value="1"/>
</dbReference>
<dbReference type="InterPro" id="IPR000432">
    <property type="entry name" value="DNA_mismatch_repair_MutS_C"/>
</dbReference>
<dbReference type="InterPro" id="IPR007695">
    <property type="entry name" value="DNA_mismatch_repair_MutS-lik_N"/>
</dbReference>
<dbReference type="FunFam" id="1.10.1420.10:FF:000003">
    <property type="entry name" value="DNA mismatch repair protein"/>
    <property type="match status" value="1"/>
</dbReference>
<feature type="compositionally biased region" description="Polar residues" evidence="14">
    <location>
        <begin position="114"/>
        <end position="137"/>
    </location>
</feature>
<comment type="subcellular location">
    <subcellularLocation>
        <location evidence="1">Nucleus</location>
    </subcellularLocation>
</comment>
<dbReference type="GO" id="GO:0140664">
    <property type="term" value="F:ATP-dependent DNA damage sensor activity"/>
    <property type="evidence" value="ECO:0007669"/>
    <property type="project" value="InterPro"/>
</dbReference>
<keyword evidence="7 12" id="KW-0238">DNA-binding</keyword>
<evidence type="ECO:0000256" key="3">
    <source>
        <dbReference type="ARBA" id="ARBA00019549"/>
    </source>
</evidence>
<evidence type="ECO:0000256" key="10">
    <source>
        <dbReference type="ARBA" id="ARBA00029795"/>
    </source>
</evidence>
<comment type="function">
    <text evidence="12">Component of the post-replicative DNA mismatch repair system (MMR).</text>
</comment>
<keyword evidence="8 12" id="KW-0234">DNA repair</keyword>
<proteinExistence type="inferred from homology"/>
<gene>
    <name evidence="16" type="ORF">FSP39_012731</name>
</gene>
<organism evidence="16 17">
    <name type="scientific">Pinctada imbricata</name>
    <name type="common">Atlantic pearl-oyster</name>
    <name type="synonym">Pinctada martensii</name>
    <dbReference type="NCBI Taxonomy" id="66713"/>
    <lineage>
        <taxon>Eukaryota</taxon>
        <taxon>Metazoa</taxon>
        <taxon>Spiralia</taxon>
        <taxon>Lophotrochozoa</taxon>
        <taxon>Mollusca</taxon>
        <taxon>Bivalvia</taxon>
        <taxon>Autobranchia</taxon>
        <taxon>Pteriomorphia</taxon>
        <taxon>Pterioida</taxon>
        <taxon>Pterioidea</taxon>
        <taxon>Pteriidae</taxon>
        <taxon>Pinctada</taxon>
    </lineage>
</organism>
<dbReference type="SUPFAM" id="SSF48334">
    <property type="entry name" value="DNA repair protein MutS, domain III"/>
    <property type="match status" value="1"/>
</dbReference>
<dbReference type="GO" id="GO:0030983">
    <property type="term" value="F:mismatched DNA binding"/>
    <property type="evidence" value="ECO:0007669"/>
    <property type="project" value="UniProtKB-UniRule"/>
</dbReference>
<dbReference type="Gene3D" id="3.40.50.300">
    <property type="entry name" value="P-loop containing nucleotide triphosphate hydrolases"/>
    <property type="match status" value="1"/>
</dbReference>
<dbReference type="PANTHER" id="PTHR11361:SF35">
    <property type="entry name" value="DNA MISMATCH REPAIR PROTEIN MSH2"/>
    <property type="match status" value="1"/>
</dbReference>
<feature type="coiled-coil region" evidence="13">
    <location>
        <begin position="801"/>
        <end position="828"/>
    </location>
</feature>
<feature type="region of interest" description="Disordered" evidence="14">
    <location>
        <begin position="216"/>
        <end position="236"/>
    </location>
</feature>
<dbReference type="InterPro" id="IPR036187">
    <property type="entry name" value="DNA_mismatch_repair_MutS_sf"/>
</dbReference>
<accession>A0AA89BPH2</accession>
<dbReference type="GO" id="GO:0006312">
    <property type="term" value="P:mitotic recombination"/>
    <property type="evidence" value="ECO:0007669"/>
    <property type="project" value="TreeGrafter"/>
</dbReference>
<evidence type="ECO:0000256" key="8">
    <source>
        <dbReference type="ARBA" id="ARBA00023204"/>
    </source>
</evidence>
<evidence type="ECO:0000259" key="15">
    <source>
        <dbReference type="PROSITE" id="PS00486"/>
    </source>
</evidence>
<protein>
    <recommendedName>
        <fullName evidence="11">DNA mismatch repair protein MSH2</fullName>
    </recommendedName>
    <alternativeName>
        <fullName evidence="3">DNA mismatch repair protein Msh2</fullName>
    </alternativeName>
    <alternativeName>
        <fullName evidence="10">MutS protein homolog 2</fullName>
    </alternativeName>
</protein>